<dbReference type="GO" id="GO:0004674">
    <property type="term" value="F:protein serine/threonine kinase activity"/>
    <property type="evidence" value="ECO:0007669"/>
    <property type="project" value="UniProtKB-KW"/>
</dbReference>
<accession>A0A4S3MDA6</accession>
<dbReference type="OrthoDB" id="9792240at2"/>
<evidence type="ECO:0000256" key="1">
    <source>
        <dbReference type="ARBA" id="ARBA00022527"/>
    </source>
</evidence>
<dbReference type="PANTHER" id="PTHR35526:SF3">
    <property type="entry name" value="ANTI-SIGMA-F FACTOR RSBW"/>
    <property type="match status" value="1"/>
</dbReference>
<feature type="domain" description="Histidine kinase/HSP90-like ATPase" evidence="2">
    <location>
        <begin position="15"/>
        <end position="142"/>
    </location>
</feature>
<keyword evidence="4" id="KW-1185">Reference proteome</keyword>
<keyword evidence="3" id="KW-0067">ATP-binding</keyword>
<keyword evidence="1" id="KW-0723">Serine/threonine-protein kinase</keyword>
<keyword evidence="1" id="KW-0418">Kinase</keyword>
<dbReference type="SUPFAM" id="SSF55874">
    <property type="entry name" value="ATPase domain of HSP90 chaperone/DNA topoisomerase II/histidine kinase"/>
    <property type="match status" value="1"/>
</dbReference>
<evidence type="ECO:0000259" key="2">
    <source>
        <dbReference type="Pfam" id="PF13581"/>
    </source>
</evidence>
<protein>
    <submittedName>
        <fullName evidence="3">ATP-binding protein</fullName>
    </submittedName>
</protein>
<sequence>MSAMTLPTKLAIRFDATEMAVRDALAQVLAFLRDAGLDSDNSGKAEIVLAEALNNIVEHAYCDIAHGKVELQCTRHPSRLEVTILDQGKPVPVHVFAKRGYPDTDSALPDLPEGGFGWLLIQTLAENLTYQRVGDTNCLRLTIPLLVAA</sequence>
<dbReference type="Pfam" id="PF13581">
    <property type="entry name" value="HATPase_c_2"/>
    <property type="match status" value="1"/>
</dbReference>
<dbReference type="PANTHER" id="PTHR35526">
    <property type="entry name" value="ANTI-SIGMA-F FACTOR RSBW-RELATED"/>
    <property type="match status" value="1"/>
</dbReference>
<organism evidence="3 4">
    <name type="scientific">Thalassobius vesicularis</name>
    <dbReference type="NCBI Taxonomy" id="1294297"/>
    <lineage>
        <taxon>Bacteria</taxon>
        <taxon>Pseudomonadati</taxon>
        <taxon>Pseudomonadota</taxon>
        <taxon>Alphaproteobacteria</taxon>
        <taxon>Rhodobacterales</taxon>
        <taxon>Roseobacteraceae</taxon>
        <taxon>Thalassovita</taxon>
    </lineage>
</organism>
<dbReference type="CDD" id="cd16936">
    <property type="entry name" value="HATPase_RsbW-like"/>
    <property type="match status" value="1"/>
</dbReference>
<dbReference type="InterPro" id="IPR003594">
    <property type="entry name" value="HATPase_dom"/>
</dbReference>
<dbReference type="InterPro" id="IPR050267">
    <property type="entry name" value="Anti-sigma-factor_SerPK"/>
</dbReference>
<gene>
    <name evidence="3" type="ORF">E7681_01755</name>
</gene>
<dbReference type="GO" id="GO:0005524">
    <property type="term" value="F:ATP binding"/>
    <property type="evidence" value="ECO:0007669"/>
    <property type="project" value="UniProtKB-KW"/>
</dbReference>
<proteinExistence type="predicted"/>
<dbReference type="Proteomes" id="UP000306113">
    <property type="component" value="Unassembled WGS sequence"/>
</dbReference>
<dbReference type="AlphaFoldDB" id="A0A4S3MDA6"/>
<dbReference type="InterPro" id="IPR036890">
    <property type="entry name" value="HATPase_C_sf"/>
</dbReference>
<dbReference type="EMBL" id="SSMD01000001">
    <property type="protein sequence ID" value="THD76592.1"/>
    <property type="molecule type" value="Genomic_DNA"/>
</dbReference>
<evidence type="ECO:0000313" key="3">
    <source>
        <dbReference type="EMBL" id="THD76592.1"/>
    </source>
</evidence>
<keyword evidence="1" id="KW-0808">Transferase</keyword>
<reference evidence="3 4" key="1">
    <citation type="submission" date="2019-04" db="EMBL/GenBank/DDBJ databases">
        <title>Draft genome sequence of Youngimonas vesicularis.</title>
        <authorList>
            <person name="Hameed A."/>
        </authorList>
    </citation>
    <scope>NUCLEOTIDE SEQUENCE [LARGE SCALE GENOMIC DNA]</scope>
    <source>
        <strain evidence="3 4">CC-AMW-E</strain>
    </source>
</reference>
<evidence type="ECO:0000313" key="4">
    <source>
        <dbReference type="Proteomes" id="UP000306113"/>
    </source>
</evidence>
<comment type="caution">
    <text evidence="3">The sequence shown here is derived from an EMBL/GenBank/DDBJ whole genome shotgun (WGS) entry which is preliminary data.</text>
</comment>
<dbReference type="Gene3D" id="3.30.565.10">
    <property type="entry name" value="Histidine kinase-like ATPase, C-terminal domain"/>
    <property type="match status" value="1"/>
</dbReference>
<name>A0A4S3MDA6_9RHOB</name>
<keyword evidence="3" id="KW-0547">Nucleotide-binding</keyword>